<reference evidence="10" key="1">
    <citation type="journal article" date="2014" name="Int. J. Syst. Evol. Microbiol.">
        <title>Complete genome sequence of Corynebacterium casei LMG S-19264T (=DSM 44701T), isolated from a smear-ripened cheese.</title>
        <authorList>
            <consortium name="US DOE Joint Genome Institute (JGI-PGF)"/>
            <person name="Walter F."/>
            <person name="Albersmeier A."/>
            <person name="Kalinowski J."/>
            <person name="Ruckert C."/>
        </authorList>
    </citation>
    <scope>NUCLEOTIDE SEQUENCE</scope>
    <source>
        <strain evidence="10">CGMCC 1.12987</strain>
    </source>
</reference>
<evidence type="ECO:0000256" key="2">
    <source>
        <dbReference type="ARBA" id="ARBA00022448"/>
    </source>
</evidence>
<feature type="transmembrane region" description="Helical" evidence="7">
    <location>
        <begin position="144"/>
        <end position="163"/>
    </location>
</feature>
<dbReference type="InterPro" id="IPR000515">
    <property type="entry name" value="MetI-like"/>
</dbReference>
<dbReference type="InterPro" id="IPR035906">
    <property type="entry name" value="MetI-like_sf"/>
</dbReference>
<keyword evidence="3" id="KW-1003">Cell membrane</keyword>
<keyword evidence="11" id="KW-1185">Reference proteome</keyword>
<dbReference type="CDD" id="cd06261">
    <property type="entry name" value="TM_PBP2"/>
    <property type="match status" value="1"/>
</dbReference>
<comment type="similarity">
    <text evidence="7">Belongs to the binding-protein-dependent transport system permease family.</text>
</comment>
<keyword evidence="2 7" id="KW-0813">Transport</keyword>
<feature type="transmembrane region" description="Helical" evidence="7">
    <location>
        <begin position="233"/>
        <end position="256"/>
    </location>
</feature>
<evidence type="ECO:0000256" key="5">
    <source>
        <dbReference type="ARBA" id="ARBA00022989"/>
    </source>
</evidence>
<dbReference type="PANTHER" id="PTHR30151:SF19">
    <property type="entry name" value="ABC TRANSPORTER PERMEASE"/>
    <property type="match status" value="1"/>
</dbReference>
<feature type="domain" description="ABC transmembrane type-1" evidence="9">
    <location>
        <begin position="104"/>
        <end position="284"/>
    </location>
</feature>
<feature type="region of interest" description="Disordered" evidence="8">
    <location>
        <begin position="1"/>
        <end position="22"/>
    </location>
</feature>
<dbReference type="EMBL" id="BMGR01000001">
    <property type="protein sequence ID" value="GGF89612.1"/>
    <property type="molecule type" value="Genomic_DNA"/>
</dbReference>
<evidence type="ECO:0000256" key="8">
    <source>
        <dbReference type="SAM" id="MobiDB-lite"/>
    </source>
</evidence>
<evidence type="ECO:0000313" key="10">
    <source>
        <dbReference type="EMBL" id="GGF89612.1"/>
    </source>
</evidence>
<keyword evidence="5 7" id="KW-1133">Transmembrane helix</keyword>
<keyword evidence="4 7" id="KW-0812">Transmembrane</keyword>
<dbReference type="RefSeq" id="WP_188528445.1">
    <property type="nucleotide sequence ID" value="NZ_BMGR01000001.1"/>
</dbReference>
<dbReference type="GO" id="GO:0055085">
    <property type="term" value="P:transmembrane transport"/>
    <property type="evidence" value="ECO:0007669"/>
    <property type="project" value="InterPro"/>
</dbReference>
<feature type="compositionally biased region" description="Polar residues" evidence="8">
    <location>
        <begin position="1"/>
        <end position="13"/>
    </location>
</feature>
<organism evidence="10 11">
    <name type="scientific">Paenibacillus abyssi</name>
    <dbReference type="NCBI Taxonomy" id="1340531"/>
    <lineage>
        <taxon>Bacteria</taxon>
        <taxon>Bacillati</taxon>
        <taxon>Bacillota</taxon>
        <taxon>Bacilli</taxon>
        <taxon>Bacillales</taxon>
        <taxon>Paenibacillaceae</taxon>
        <taxon>Paenibacillus</taxon>
    </lineage>
</organism>
<evidence type="ECO:0000256" key="3">
    <source>
        <dbReference type="ARBA" id="ARBA00022475"/>
    </source>
</evidence>
<accession>A0A917CI09</accession>
<gene>
    <name evidence="10" type="primary">ytlD</name>
    <name evidence="10" type="ORF">GCM10010916_03670</name>
</gene>
<proteinExistence type="inferred from homology"/>
<evidence type="ECO:0000256" key="6">
    <source>
        <dbReference type="ARBA" id="ARBA00023136"/>
    </source>
</evidence>
<feature type="transmembrane region" description="Helical" evidence="7">
    <location>
        <begin position="50"/>
        <end position="67"/>
    </location>
</feature>
<feature type="transmembrane region" description="Helical" evidence="7">
    <location>
        <begin position="169"/>
        <end position="189"/>
    </location>
</feature>
<evidence type="ECO:0000313" key="11">
    <source>
        <dbReference type="Proteomes" id="UP000644756"/>
    </source>
</evidence>
<evidence type="ECO:0000256" key="1">
    <source>
        <dbReference type="ARBA" id="ARBA00004651"/>
    </source>
</evidence>
<dbReference type="PROSITE" id="PS50928">
    <property type="entry name" value="ABC_TM1"/>
    <property type="match status" value="1"/>
</dbReference>
<sequence length="298" mass="33017">MSNRNESCRSDQPNPTPAHIGSEGARLQQTQGWITQLHLRFRKKAKQQTVYVRLTQLLIFCLFISWWELAGRLGWIDVLLFSYPGKIASHLANALMDGSLPPHIGVTVMETVSGFLLGTLLGTSIAALLWWYPFVSRVLDPYLVVLNSMPKVALGPIFIVGLGPGFMSIVATTLSITVIITTLVIYNRFREVDGNYVKVVRLFGATRSQIFLNVILPASFPVIISTLKVNVGLAWVGVIVGEFLVAKAGLGYLIIYGFQVFNFTLVLSSLVVIAIVAAIMYQLVAMLEEWLTSGWKER</sequence>
<feature type="transmembrane region" description="Helical" evidence="7">
    <location>
        <begin position="112"/>
        <end position="132"/>
    </location>
</feature>
<dbReference type="PANTHER" id="PTHR30151">
    <property type="entry name" value="ALKANE SULFONATE ABC TRANSPORTER-RELATED, MEMBRANE SUBUNIT"/>
    <property type="match status" value="1"/>
</dbReference>
<dbReference type="Proteomes" id="UP000644756">
    <property type="component" value="Unassembled WGS sequence"/>
</dbReference>
<evidence type="ECO:0000256" key="4">
    <source>
        <dbReference type="ARBA" id="ARBA00022692"/>
    </source>
</evidence>
<feature type="transmembrane region" description="Helical" evidence="7">
    <location>
        <begin position="210"/>
        <end position="227"/>
    </location>
</feature>
<evidence type="ECO:0000256" key="7">
    <source>
        <dbReference type="RuleBase" id="RU363032"/>
    </source>
</evidence>
<comment type="caution">
    <text evidence="10">The sequence shown here is derived from an EMBL/GenBank/DDBJ whole genome shotgun (WGS) entry which is preliminary data.</text>
</comment>
<dbReference type="Gene3D" id="1.10.3720.10">
    <property type="entry name" value="MetI-like"/>
    <property type="match status" value="1"/>
</dbReference>
<dbReference type="GO" id="GO:0005886">
    <property type="term" value="C:plasma membrane"/>
    <property type="evidence" value="ECO:0007669"/>
    <property type="project" value="UniProtKB-SubCell"/>
</dbReference>
<dbReference type="AlphaFoldDB" id="A0A917CI09"/>
<feature type="transmembrane region" description="Helical" evidence="7">
    <location>
        <begin position="263"/>
        <end position="284"/>
    </location>
</feature>
<protein>
    <submittedName>
        <fullName evidence="10">ABC transporter permease protein YtlD</fullName>
    </submittedName>
</protein>
<reference evidence="10" key="2">
    <citation type="submission" date="2020-09" db="EMBL/GenBank/DDBJ databases">
        <authorList>
            <person name="Sun Q."/>
            <person name="Zhou Y."/>
        </authorList>
    </citation>
    <scope>NUCLEOTIDE SEQUENCE</scope>
    <source>
        <strain evidence="10">CGMCC 1.12987</strain>
    </source>
</reference>
<comment type="subcellular location">
    <subcellularLocation>
        <location evidence="1 7">Cell membrane</location>
        <topology evidence="1 7">Multi-pass membrane protein</topology>
    </subcellularLocation>
</comment>
<dbReference type="SUPFAM" id="SSF161098">
    <property type="entry name" value="MetI-like"/>
    <property type="match status" value="1"/>
</dbReference>
<name>A0A917CI09_9BACL</name>
<dbReference type="Pfam" id="PF00528">
    <property type="entry name" value="BPD_transp_1"/>
    <property type="match status" value="1"/>
</dbReference>
<keyword evidence="6 7" id="KW-0472">Membrane</keyword>
<evidence type="ECO:0000259" key="9">
    <source>
        <dbReference type="PROSITE" id="PS50928"/>
    </source>
</evidence>